<dbReference type="Proteomes" id="UP000051442">
    <property type="component" value="Unassembled WGS sequence"/>
</dbReference>
<dbReference type="Pfam" id="PF01521">
    <property type="entry name" value="Fe-S_biosyn"/>
    <property type="match status" value="1"/>
</dbReference>
<gene>
    <name evidence="2" type="ORF">FD14_GL001072</name>
</gene>
<feature type="domain" description="Core" evidence="1">
    <location>
        <begin position="15"/>
        <end position="126"/>
    </location>
</feature>
<dbReference type="SUPFAM" id="SSF89360">
    <property type="entry name" value="HesB-like domain"/>
    <property type="match status" value="1"/>
</dbReference>
<protein>
    <recommendedName>
        <fullName evidence="1">Core domain-containing protein</fullName>
    </recommendedName>
</protein>
<name>A0A0R2F8E9_9LACO</name>
<evidence type="ECO:0000313" key="2">
    <source>
        <dbReference type="EMBL" id="KRN21420.1"/>
    </source>
</evidence>
<dbReference type="STRING" id="1423804.FD14_GL001072"/>
<organism evidence="2 3">
    <name type="scientific">Secundilactobacillus similis DSM 23365 = JCM 2765</name>
    <dbReference type="NCBI Taxonomy" id="1423804"/>
    <lineage>
        <taxon>Bacteria</taxon>
        <taxon>Bacillati</taxon>
        <taxon>Bacillota</taxon>
        <taxon>Bacilli</taxon>
        <taxon>Lactobacillales</taxon>
        <taxon>Lactobacillaceae</taxon>
        <taxon>Secundilactobacillus</taxon>
    </lineage>
</organism>
<reference evidence="2 3" key="1">
    <citation type="journal article" date="2015" name="Genome Announc.">
        <title>Expanding the biotechnology potential of lactobacilli through comparative genomics of 213 strains and associated genera.</title>
        <authorList>
            <person name="Sun Z."/>
            <person name="Harris H.M."/>
            <person name="McCann A."/>
            <person name="Guo C."/>
            <person name="Argimon S."/>
            <person name="Zhang W."/>
            <person name="Yang X."/>
            <person name="Jeffery I.B."/>
            <person name="Cooney J.C."/>
            <person name="Kagawa T.F."/>
            <person name="Liu W."/>
            <person name="Song Y."/>
            <person name="Salvetti E."/>
            <person name="Wrobel A."/>
            <person name="Rasinkangas P."/>
            <person name="Parkhill J."/>
            <person name="Rea M.C."/>
            <person name="O'Sullivan O."/>
            <person name="Ritari J."/>
            <person name="Douillard F.P."/>
            <person name="Paul Ross R."/>
            <person name="Yang R."/>
            <person name="Briner A.E."/>
            <person name="Felis G.E."/>
            <person name="de Vos W.M."/>
            <person name="Barrangou R."/>
            <person name="Klaenhammer T.R."/>
            <person name="Caufield P.W."/>
            <person name="Cui Y."/>
            <person name="Zhang H."/>
            <person name="O'Toole P.W."/>
        </authorList>
    </citation>
    <scope>NUCLEOTIDE SEQUENCE [LARGE SCALE GENOMIC DNA]</scope>
    <source>
        <strain evidence="2 3">DSM 23365</strain>
    </source>
</reference>
<proteinExistence type="predicted"/>
<dbReference type="InterPro" id="IPR000361">
    <property type="entry name" value="ATAP_core_dom"/>
</dbReference>
<sequence>MGASKAEEEINMARYLEFSDDAIARIKPHLTPNTRVLLSYDDGVGPYSHHGLVALQVSFQLVLITDTMSFKDYDEQLETNWVPVYVKGYSDEFLGDQMTLTLQPKYQTLVLADDSEKIDENVEIVDERK</sequence>
<evidence type="ECO:0000259" key="1">
    <source>
        <dbReference type="Pfam" id="PF01521"/>
    </source>
</evidence>
<keyword evidence="3" id="KW-1185">Reference proteome</keyword>
<accession>A0A0R2F8E9</accession>
<dbReference type="Gene3D" id="2.60.300.12">
    <property type="entry name" value="HesB-like domain"/>
    <property type="match status" value="1"/>
</dbReference>
<dbReference type="AlphaFoldDB" id="A0A0R2F8E9"/>
<dbReference type="EMBL" id="AYZM01000115">
    <property type="protein sequence ID" value="KRN21420.1"/>
    <property type="molecule type" value="Genomic_DNA"/>
</dbReference>
<evidence type="ECO:0000313" key="3">
    <source>
        <dbReference type="Proteomes" id="UP000051442"/>
    </source>
</evidence>
<comment type="caution">
    <text evidence="2">The sequence shown here is derived from an EMBL/GenBank/DDBJ whole genome shotgun (WGS) entry which is preliminary data.</text>
</comment>
<dbReference type="PATRIC" id="fig|1423804.4.peg.1152"/>
<dbReference type="InterPro" id="IPR035903">
    <property type="entry name" value="HesB-like_dom_sf"/>
</dbReference>